<feature type="transmembrane region" description="Helical" evidence="1">
    <location>
        <begin position="12"/>
        <end position="34"/>
    </location>
</feature>
<keyword evidence="1" id="KW-1133">Transmembrane helix</keyword>
<protein>
    <submittedName>
        <fullName evidence="2">Uncharacterized protein</fullName>
    </submittedName>
</protein>
<organism evidence="2 3">
    <name type="scientific">Candidatus Scatousia excrementipullorum</name>
    <dbReference type="NCBI Taxonomy" id="2840936"/>
    <lineage>
        <taxon>Bacteria</taxon>
        <taxon>Candidatus Scatousia</taxon>
    </lineage>
</organism>
<evidence type="ECO:0000313" key="2">
    <source>
        <dbReference type="EMBL" id="MBO8430272.1"/>
    </source>
</evidence>
<dbReference type="AlphaFoldDB" id="A0A9D9DNC8"/>
<dbReference type="EMBL" id="JADIND010000057">
    <property type="protein sequence ID" value="MBO8430272.1"/>
    <property type="molecule type" value="Genomic_DNA"/>
</dbReference>
<keyword evidence="1" id="KW-0472">Membrane</keyword>
<dbReference type="Proteomes" id="UP000823632">
    <property type="component" value="Unassembled WGS sequence"/>
</dbReference>
<evidence type="ECO:0000313" key="3">
    <source>
        <dbReference type="Proteomes" id="UP000823632"/>
    </source>
</evidence>
<comment type="caution">
    <text evidence="2">The sequence shown here is derived from an EMBL/GenBank/DDBJ whole genome shotgun (WGS) entry which is preliminary data.</text>
</comment>
<name>A0A9D9DNC8_9BACT</name>
<accession>A0A9D9DNC8</accession>
<reference evidence="2" key="2">
    <citation type="journal article" date="2021" name="PeerJ">
        <title>Extensive microbial diversity within the chicken gut microbiome revealed by metagenomics and culture.</title>
        <authorList>
            <person name="Gilroy R."/>
            <person name="Ravi A."/>
            <person name="Getino M."/>
            <person name="Pursley I."/>
            <person name="Horton D.L."/>
            <person name="Alikhan N.F."/>
            <person name="Baker D."/>
            <person name="Gharbi K."/>
            <person name="Hall N."/>
            <person name="Watson M."/>
            <person name="Adriaenssens E.M."/>
            <person name="Foster-Nyarko E."/>
            <person name="Jarju S."/>
            <person name="Secka A."/>
            <person name="Antonio M."/>
            <person name="Oren A."/>
            <person name="Chaudhuri R.R."/>
            <person name="La Ragione R."/>
            <person name="Hildebrand F."/>
            <person name="Pallen M.J."/>
        </authorList>
    </citation>
    <scope>NUCLEOTIDE SEQUENCE</scope>
    <source>
        <strain evidence="2">10192</strain>
    </source>
</reference>
<gene>
    <name evidence="2" type="ORF">IAC76_02685</name>
</gene>
<keyword evidence="1" id="KW-0812">Transmembrane</keyword>
<reference evidence="2" key="1">
    <citation type="submission" date="2020-10" db="EMBL/GenBank/DDBJ databases">
        <authorList>
            <person name="Gilroy R."/>
        </authorList>
    </citation>
    <scope>NUCLEOTIDE SEQUENCE</scope>
    <source>
        <strain evidence="2">10192</strain>
    </source>
</reference>
<evidence type="ECO:0000256" key="1">
    <source>
        <dbReference type="SAM" id="Phobius"/>
    </source>
</evidence>
<proteinExistence type="predicted"/>
<sequence length="347" mass="38046">MVKNIMDKNYKYGFSLMEACVVMIIVAIFVAVMANVIPHKAKPKVASEAHGRFECYYENGTLYQQMFTEGSTTGRQKAVDAGGTSTTCSFVPPYYAKYMIIDAVGGGAGGGSDGQFASTFFASVHAKYTATPGRGGAANGHGGDTVVKGNNVELMTANGGKALATLENTTVNDILTCVITEYAEGAEYNCNIYPTCEVKDGKIQVSFCRTSEFYKTSQLTYKQYDADGDLVLDNPRYIVNDVYTEQKPDDNSVWIYHDISLWSDYSEETNPVYQYDWEPKVDDLWTPSLYTMELVMDTTAEGDGETPSNLARYIESMEYNSKMKDAKVGTGGAKNAAGYDGGVLFLW</sequence>